<dbReference type="GO" id="GO:0000155">
    <property type="term" value="F:phosphorelay sensor kinase activity"/>
    <property type="evidence" value="ECO:0007669"/>
    <property type="project" value="InterPro"/>
</dbReference>
<dbReference type="InterPro" id="IPR036097">
    <property type="entry name" value="HisK_dim/P_sf"/>
</dbReference>
<evidence type="ECO:0000259" key="10">
    <source>
        <dbReference type="PROSITE" id="PS50109"/>
    </source>
</evidence>
<keyword evidence="9" id="KW-0812">Transmembrane</keyword>
<dbReference type="Pfam" id="PF00512">
    <property type="entry name" value="HisKA"/>
    <property type="match status" value="1"/>
</dbReference>
<comment type="caution">
    <text evidence="12">The sequence shown here is derived from an EMBL/GenBank/DDBJ whole genome shotgun (WGS) entry which is preliminary data.</text>
</comment>
<protein>
    <recommendedName>
        <fullName evidence="2">histidine kinase</fullName>
        <ecNumber evidence="2">2.7.13.3</ecNumber>
    </recommendedName>
</protein>
<dbReference type="OrthoDB" id="9811889at2"/>
<dbReference type="InterPro" id="IPR005467">
    <property type="entry name" value="His_kinase_dom"/>
</dbReference>
<keyword evidence="3 7" id="KW-0597">Phosphoprotein</keyword>
<dbReference type="PRINTS" id="PR00344">
    <property type="entry name" value="BCTRLSENSOR"/>
</dbReference>
<dbReference type="SUPFAM" id="SSF47384">
    <property type="entry name" value="Homodimeric domain of signal transducing histidine kinase"/>
    <property type="match status" value="1"/>
</dbReference>
<keyword evidence="5 13" id="KW-0418">Kinase</keyword>
<feature type="modified residue" description="4-aspartylphosphate" evidence="7">
    <location>
        <position position="1336"/>
    </location>
</feature>
<dbReference type="CDD" id="cd16922">
    <property type="entry name" value="HATPase_EvgS-ArcB-TorS-like"/>
    <property type="match status" value="1"/>
</dbReference>
<dbReference type="InterPro" id="IPR003018">
    <property type="entry name" value="GAF"/>
</dbReference>
<feature type="transmembrane region" description="Helical" evidence="9">
    <location>
        <begin position="59"/>
        <end position="78"/>
    </location>
</feature>
<dbReference type="InterPro" id="IPR003661">
    <property type="entry name" value="HisK_dim/P_dom"/>
</dbReference>
<dbReference type="PANTHER" id="PTHR45339:SF1">
    <property type="entry name" value="HYBRID SIGNAL TRANSDUCTION HISTIDINE KINASE J"/>
    <property type="match status" value="1"/>
</dbReference>
<dbReference type="PROSITE" id="PS50110">
    <property type="entry name" value="RESPONSE_REGULATORY"/>
    <property type="match status" value="3"/>
</dbReference>
<dbReference type="InterPro" id="IPR011006">
    <property type="entry name" value="CheY-like_superfamily"/>
</dbReference>
<keyword evidence="9" id="KW-0472">Membrane</keyword>
<keyword evidence="4" id="KW-0808">Transferase</keyword>
<sequence length="1405" mass="158815">MLFLFPFQPKSSFFCILFSKKTPFFLFLVYKQILQNEFNNKLTYNLPHMWRNLSFKKQLILILLIPVSGLLYFTIVNINDTYQKNLRIENSSKRIENIAVFAEGIMLINNERTLSEYSKFNLNKKEELKLSETKTLEWFSKINSTDSVVLKNIEEARKIINTIHYNTEQDAAKSSLNIFNEYSALNNILNNLIEREIANCDNSNLGKLANNFKSYIDSKSAANLIRAIVFDKLTDDTIHNDLYGYYDNIKNLNKNADFKLENYNELKINDAIIRYKKSAEFQSFLTTADAVLNNNSTITPENWWTQSTAVNSKLNVLKIEKLNYIIQTAQEEKSATVLSTIIALISFSLLLLITGFLVYKLIRNTSNSLNTIAYAIEKIATGNTQRHYQLSGNIELNSIRISMEKLTDAIKEQIDLATKISSGHLGDTIKIRSKSDTLNESLNDMSLELKRLKDQAEANSLLEKNIIEINNAIITSKEINDFGANISKILSHQTNACQATFYTIDYIDKKDNLIKIGSYADDDNSPKTIAFGEGLIGEAVKNNEQKCLNNLDKEYSFLTSSLGKAAIYNVLITPVAYKNTIIGVIEIGSLNNFTKTDQKLLENLQNSLGNATAVFIRNEELKISIEEINRKNNILQVQEEELRQNNEELNKHSLLLQQSEEELKNQAAELEQTNAYLEEKSRELEIKNHEIEKKNSDLVIAQEELNVKSEEIAQASKYKSEFLANMSHELRTPLNSILILSDILRDNTTGNLTNAQLENLSVINTSGKDLLDLINDILDISKIEAGKVEIYPENTVTERILSDMEGLFKTQMQKKNIRLETEITEKCPREIYSDVGKIEQIIKNFLSNALKFTPDGGTVSMTFDTPTENWNYSNPQLSLLDKNEILSIAIKDNGIGISEENKKKLFQSFQQADSSTSRKYGGTGLGLSISKQLAQLLNGEVFFDSQLNNGSTFGVLIPIKYEENNNITITEPIAVAIPETVAKETQIESEYPKANEEFVDLSANINDDRNLADIDDKTVLIIEDDPLFAEVLLQVAHNNGFKAIIAHQGETGFQYAKKYNPKAIILDMKLPGIDGWTVLKWLKEDSELKHIPVHVMSGMKREKLAKEMGAFDFLVKPITPEKLKNAFLSIDEEINKVFKKVLILEDDEKLNYSIKQLLHANDKNTICLQAYSRSEAENILSNVEVDCAIIDLGLPDSDNVKAISELKNLSKNKNIKIIINTGKNLSDSEQLELEKSVDSIVIKTNNVTERLKDEILLFLNKIETTGNTEFKTAPNLAGGEILKNKNILIVDDDIRNIYALSAALTSKGAIITTAFNGIEALNTLEDHQNFDIVLMDIMMPEMDGFEATKKIRENAKWKNLPIIALTAKAMKGDRDEILKAGASDYQSKPIDIQKLISLISIWIYK</sequence>
<evidence type="ECO:0000256" key="1">
    <source>
        <dbReference type="ARBA" id="ARBA00000085"/>
    </source>
</evidence>
<name>A0A1B9DWK1_9FLAO</name>
<accession>A0A1B9DWK1</accession>
<dbReference type="InterPro" id="IPR003594">
    <property type="entry name" value="HATPase_dom"/>
</dbReference>
<evidence type="ECO:0000256" key="7">
    <source>
        <dbReference type="PROSITE-ProRule" id="PRU00169"/>
    </source>
</evidence>
<gene>
    <name evidence="12" type="ORF">FBGL_02650</name>
    <name evidence="13" type="ORF">SAMN05192550_1519</name>
</gene>
<dbReference type="SUPFAM" id="SSF55874">
    <property type="entry name" value="ATPase domain of HSP90 chaperone/DNA topoisomerase II/histidine kinase"/>
    <property type="match status" value="1"/>
</dbReference>
<dbReference type="Gene3D" id="3.30.450.40">
    <property type="match status" value="1"/>
</dbReference>
<dbReference type="Pfam" id="PF13185">
    <property type="entry name" value="GAF_2"/>
    <property type="match status" value="1"/>
</dbReference>
<evidence type="ECO:0000313" key="13">
    <source>
        <dbReference type="EMBL" id="SDJ05277.1"/>
    </source>
</evidence>
<dbReference type="Proteomes" id="UP000093226">
    <property type="component" value="Unassembled WGS sequence"/>
</dbReference>
<feature type="domain" description="Response regulatory" evidence="11">
    <location>
        <begin position="1018"/>
        <end position="1131"/>
    </location>
</feature>
<dbReference type="SUPFAM" id="SSF52172">
    <property type="entry name" value="CheY-like"/>
    <property type="match status" value="3"/>
</dbReference>
<reference evidence="13 15" key="3">
    <citation type="submission" date="2016-10" db="EMBL/GenBank/DDBJ databases">
        <authorList>
            <person name="Varghese N."/>
            <person name="Submissions S."/>
        </authorList>
    </citation>
    <scope>NUCLEOTIDE SEQUENCE [LARGE SCALE GENOMIC DNA]</scope>
    <source>
        <strain evidence="13 15">Gm-149</strain>
    </source>
</reference>
<evidence type="ECO:0000259" key="11">
    <source>
        <dbReference type="PROSITE" id="PS50110"/>
    </source>
</evidence>
<dbReference type="EC" id="2.7.13.3" evidence="2"/>
<organism evidence="12 14">
    <name type="scientific">Flavobacterium glycines</name>
    <dbReference type="NCBI Taxonomy" id="551990"/>
    <lineage>
        <taxon>Bacteria</taxon>
        <taxon>Pseudomonadati</taxon>
        <taxon>Bacteroidota</taxon>
        <taxon>Flavobacteriia</taxon>
        <taxon>Flavobacteriales</taxon>
        <taxon>Flavobacteriaceae</taxon>
        <taxon>Flavobacterium</taxon>
    </lineage>
</organism>
<reference evidence="14" key="1">
    <citation type="submission" date="2016-03" db="EMBL/GenBank/DDBJ databases">
        <title>Draft genome sequence of Paenibacillus glacialis DSM 22343.</title>
        <authorList>
            <person name="Shin S.-K."/>
            <person name="Yi H."/>
        </authorList>
    </citation>
    <scope>NUCLEOTIDE SEQUENCE [LARGE SCALE GENOMIC DNA]</scope>
    <source>
        <strain evidence="14">NBRC 105008</strain>
    </source>
</reference>
<dbReference type="Pfam" id="PF02518">
    <property type="entry name" value="HATPase_c"/>
    <property type="match status" value="1"/>
</dbReference>
<dbReference type="PANTHER" id="PTHR45339">
    <property type="entry name" value="HYBRID SIGNAL TRANSDUCTION HISTIDINE KINASE J"/>
    <property type="match status" value="1"/>
</dbReference>
<evidence type="ECO:0000256" key="2">
    <source>
        <dbReference type="ARBA" id="ARBA00012438"/>
    </source>
</evidence>
<dbReference type="SMART" id="SM00387">
    <property type="entry name" value="HATPase_c"/>
    <property type="match status" value="1"/>
</dbReference>
<dbReference type="Gene3D" id="3.40.50.2300">
    <property type="match status" value="3"/>
</dbReference>
<evidence type="ECO:0000313" key="14">
    <source>
        <dbReference type="Proteomes" id="UP000093226"/>
    </source>
</evidence>
<dbReference type="Gene3D" id="1.10.287.130">
    <property type="match status" value="1"/>
</dbReference>
<evidence type="ECO:0000256" key="4">
    <source>
        <dbReference type="ARBA" id="ARBA00022679"/>
    </source>
</evidence>
<evidence type="ECO:0000256" key="3">
    <source>
        <dbReference type="ARBA" id="ARBA00022553"/>
    </source>
</evidence>
<dbReference type="InterPro" id="IPR001789">
    <property type="entry name" value="Sig_transdc_resp-reg_receiver"/>
</dbReference>
<dbReference type="SUPFAM" id="SSF55781">
    <property type="entry name" value="GAF domain-like"/>
    <property type="match status" value="1"/>
</dbReference>
<evidence type="ECO:0000313" key="15">
    <source>
        <dbReference type="Proteomes" id="UP000182367"/>
    </source>
</evidence>
<dbReference type="PROSITE" id="PS50109">
    <property type="entry name" value="HIS_KIN"/>
    <property type="match status" value="1"/>
</dbReference>
<reference evidence="12" key="2">
    <citation type="submission" date="2016-03" db="EMBL/GenBank/DDBJ databases">
        <authorList>
            <person name="Ploux O."/>
        </authorList>
    </citation>
    <scope>NUCLEOTIDE SEQUENCE</scope>
    <source>
        <strain evidence="12">NBRC 105008</strain>
    </source>
</reference>
<feature type="modified residue" description="4-aspartylphosphate" evidence="7">
    <location>
        <position position="1067"/>
    </location>
</feature>
<dbReference type="FunFam" id="3.30.565.10:FF:000010">
    <property type="entry name" value="Sensor histidine kinase RcsC"/>
    <property type="match status" value="1"/>
</dbReference>
<evidence type="ECO:0000256" key="8">
    <source>
        <dbReference type="SAM" id="Coils"/>
    </source>
</evidence>
<dbReference type="CDD" id="cd17546">
    <property type="entry name" value="REC_hyHK_CKI1_RcsC-like"/>
    <property type="match status" value="1"/>
</dbReference>
<keyword evidence="6" id="KW-0902">Two-component regulatory system</keyword>
<dbReference type="InterPro" id="IPR004358">
    <property type="entry name" value="Sig_transdc_His_kin-like_C"/>
</dbReference>
<feature type="modified residue" description="4-aspartylphosphate" evidence="7">
    <location>
        <position position="1191"/>
    </location>
</feature>
<feature type="domain" description="Response regulatory" evidence="11">
    <location>
        <begin position="1286"/>
        <end position="1403"/>
    </location>
</feature>
<evidence type="ECO:0000256" key="6">
    <source>
        <dbReference type="ARBA" id="ARBA00023012"/>
    </source>
</evidence>
<feature type="domain" description="Response regulatory" evidence="11">
    <location>
        <begin position="1140"/>
        <end position="1258"/>
    </location>
</feature>
<dbReference type="InterPro" id="IPR036890">
    <property type="entry name" value="HATPase_C_sf"/>
</dbReference>
<evidence type="ECO:0000256" key="5">
    <source>
        <dbReference type="ARBA" id="ARBA00022777"/>
    </source>
</evidence>
<dbReference type="CDD" id="cd00156">
    <property type="entry name" value="REC"/>
    <property type="match status" value="1"/>
</dbReference>
<keyword evidence="8" id="KW-0175">Coiled coil</keyword>
<dbReference type="EMBL" id="LVEO01000004">
    <property type="protein sequence ID" value="OCB74066.1"/>
    <property type="molecule type" value="Genomic_DNA"/>
</dbReference>
<dbReference type="CDD" id="cd00082">
    <property type="entry name" value="HisKA"/>
    <property type="match status" value="1"/>
</dbReference>
<keyword evidence="9" id="KW-1133">Transmembrane helix</keyword>
<feature type="domain" description="Histidine kinase" evidence="10">
    <location>
        <begin position="725"/>
        <end position="961"/>
    </location>
</feature>
<dbReference type="Pfam" id="PF00072">
    <property type="entry name" value="Response_reg"/>
    <property type="match status" value="3"/>
</dbReference>
<dbReference type="SMART" id="SM00388">
    <property type="entry name" value="HisKA"/>
    <property type="match status" value="1"/>
</dbReference>
<proteinExistence type="predicted"/>
<dbReference type="InterPro" id="IPR029016">
    <property type="entry name" value="GAF-like_dom_sf"/>
</dbReference>
<feature type="coiled-coil region" evidence="8">
    <location>
        <begin position="618"/>
        <end position="711"/>
    </location>
</feature>
<dbReference type="Gene3D" id="3.30.565.10">
    <property type="entry name" value="Histidine kinase-like ATPase, C-terminal domain"/>
    <property type="match status" value="1"/>
</dbReference>
<dbReference type="EMBL" id="FNEO01000001">
    <property type="protein sequence ID" value="SDJ05277.1"/>
    <property type="molecule type" value="Genomic_DNA"/>
</dbReference>
<comment type="catalytic activity">
    <reaction evidence="1">
        <text>ATP + protein L-histidine = ADP + protein N-phospho-L-histidine.</text>
        <dbReference type="EC" id="2.7.13.3"/>
    </reaction>
</comment>
<feature type="transmembrane region" description="Helical" evidence="9">
    <location>
        <begin position="337"/>
        <end position="359"/>
    </location>
</feature>
<dbReference type="Proteomes" id="UP000182367">
    <property type="component" value="Unassembled WGS sequence"/>
</dbReference>
<evidence type="ECO:0000313" key="12">
    <source>
        <dbReference type="EMBL" id="OCB74066.1"/>
    </source>
</evidence>
<evidence type="ECO:0000256" key="9">
    <source>
        <dbReference type="SAM" id="Phobius"/>
    </source>
</evidence>
<keyword evidence="15" id="KW-1185">Reference proteome</keyword>
<dbReference type="STRING" id="551990.SAMN05192550_1519"/>
<dbReference type="SMART" id="SM00448">
    <property type="entry name" value="REC"/>
    <property type="match status" value="3"/>
</dbReference>